<feature type="transmembrane region" description="Helical" evidence="1">
    <location>
        <begin position="16"/>
        <end position="39"/>
    </location>
</feature>
<protein>
    <recommendedName>
        <fullName evidence="4">Gustatory receptor</fullName>
    </recommendedName>
</protein>
<dbReference type="AlphaFoldDB" id="A0A8X6KS20"/>
<gene>
    <name evidence="2" type="primary">AVEN_77099_1</name>
    <name evidence="2" type="ORF">TNCT_186841</name>
</gene>
<keyword evidence="3" id="KW-1185">Reference proteome</keyword>
<keyword evidence="1" id="KW-0472">Membrane</keyword>
<dbReference type="Proteomes" id="UP000887116">
    <property type="component" value="Unassembled WGS sequence"/>
</dbReference>
<feature type="transmembrane region" description="Helical" evidence="1">
    <location>
        <begin position="239"/>
        <end position="257"/>
    </location>
</feature>
<feature type="transmembrane region" description="Helical" evidence="1">
    <location>
        <begin position="46"/>
        <end position="67"/>
    </location>
</feature>
<feature type="transmembrane region" description="Helical" evidence="1">
    <location>
        <begin position="131"/>
        <end position="154"/>
    </location>
</feature>
<dbReference type="OrthoDB" id="6433124at2759"/>
<reference evidence="2" key="1">
    <citation type="submission" date="2020-07" db="EMBL/GenBank/DDBJ databases">
        <title>Multicomponent nature underlies the extraordinary mechanical properties of spider dragline silk.</title>
        <authorList>
            <person name="Kono N."/>
            <person name="Nakamura H."/>
            <person name="Mori M."/>
            <person name="Yoshida Y."/>
            <person name="Ohtoshi R."/>
            <person name="Malay A.D."/>
            <person name="Moran D.A.P."/>
            <person name="Tomita M."/>
            <person name="Numata K."/>
            <person name="Arakawa K."/>
        </authorList>
    </citation>
    <scope>NUCLEOTIDE SEQUENCE</scope>
</reference>
<evidence type="ECO:0000313" key="3">
    <source>
        <dbReference type="Proteomes" id="UP000887116"/>
    </source>
</evidence>
<evidence type="ECO:0000313" key="2">
    <source>
        <dbReference type="EMBL" id="GFQ82191.1"/>
    </source>
</evidence>
<sequence>MSNNYPMSAAESKTKYLYTFGFSTTILYIPVTVCSLLSFLLVRMKVLLFMTTLTNSVCLWIVVTIAITAQTLVFMPSNIFAIYYTTVCYHLKITLENLGKSLHNMPKSEYDSAYKKYISIRKFVTYIDDELSLLVFLSLIYNACNMYFGITVILHTEEYLDAVQITSIYCLFIASYVGYIGMTLSGSLLQETSEHLWFQVHDALISRSKITSLQQRFLSLLEKGLFLTVWKIVPIKRSFIVATTGTIFSYCILLDSLRSLKNISPMWNSFSNMTST</sequence>
<feature type="transmembrane region" description="Helical" evidence="1">
    <location>
        <begin position="166"/>
        <end position="189"/>
    </location>
</feature>
<organism evidence="2 3">
    <name type="scientific">Trichonephila clavata</name>
    <name type="common">Joro spider</name>
    <name type="synonym">Nephila clavata</name>
    <dbReference type="NCBI Taxonomy" id="2740835"/>
    <lineage>
        <taxon>Eukaryota</taxon>
        <taxon>Metazoa</taxon>
        <taxon>Ecdysozoa</taxon>
        <taxon>Arthropoda</taxon>
        <taxon>Chelicerata</taxon>
        <taxon>Arachnida</taxon>
        <taxon>Araneae</taxon>
        <taxon>Araneomorphae</taxon>
        <taxon>Entelegynae</taxon>
        <taxon>Araneoidea</taxon>
        <taxon>Nephilidae</taxon>
        <taxon>Trichonephila</taxon>
    </lineage>
</organism>
<dbReference type="EMBL" id="BMAO01002647">
    <property type="protein sequence ID" value="GFQ82191.1"/>
    <property type="molecule type" value="Genomic_DNA"/>
</dbReference>
<evidence type="ECO:0008006" key="4">
    <source>
        <dbReference type="Google" id="ProtNLM"/>
    </source>
</evidence>
<proteinExistence type="predicted"/>
<keyword evidence="1" id="KW-1133">Transmembrane helix</keyword>
<comment type="caution">
    <text evidence="2">The sequence shown here is derived from an EMBL/GenBank/DDBJ whole genome shotgun (WGS) entry which is preliminary data.</text>
</comment>
<keyword evidence="1" id="KW-0812">Transmembrane</keyword>
<accession>A0A8X6KS20</accession>
<evidence type="ECO:0000256" key="1">
    <source>
        <dbReference type="SAM" id="Phobius"/>
    </source>
</evidence>
<name>A0A8X6KS20_TRICU</name>